<evidence type="ECO:0000313" key="6">
    <source>
        <dbReference type="Proteomes" id="UP000239471"/>
    </source>
</evidence>
<comment type="caution">
    <text evidence="5">The sequence shown here is derived from an EMBL/GenBank/DDBJ whole genome shotgun (WGS) entry which is preliminary data.</text>
</comment>
<gene>
    <name evidence="5" type="ORF">CLVI_03860</name>
</gene>
<evidence type="ECO:0000256" key="2">
    <source>
        <dbReference type="ARBA" id="ARBA00023004"/>
    </source>
</evidence>
<dbReference type="SUPFAM" id="SSF54862">
    <property type="entry name" value="4Fe-4S ferredoxins"/>
    <property type="match status" value="1"/>
</dbReference>
<dbReference type="PANTHER" id="PTHR43193:SF2">
    <property type="entry name" value="POLYFERREDOXIN PROTEIN FWDF"/>
    <property type="match status" value="1"/>
</dbReference>
<reference evidence="5 6" key="1">
    <citation type="submission" date="2018-03" db="EMBL/GenBank/DDBJ databases">
        <title>Genome sequence of Clostridium vincentii DSM 10228.</title>
        <authorList>
            <person name="Poehlein A."/>
            <person name="Daniel R."/>
        </authorList>
    </citation>
    <scope>NUCLEOTIDE SEQUENCE [LARGE SCALE GENOMIC DNA]</scope>
    <source>
        <strain evidence="5 6">DSM 10228</strain>
    </source>
</reference>
<dbReference type="Proteomes" id="UP000239471">
    <property type="component" value="Unassembled WGS sequence"/>
</dbReference>
<dbReference type="Pfam" id="PF12838">
    <property type="entry name" value="Fer4_7"/>
    <property type="match status" value="1"/>
</dbReference>
<organism evidence="5 6">
    <name type="scientific">Clostridium vincentii</name>
    <dbReference type="NCBI Taxonomy" id="52704"/>
    <lineage>
        <taxon>Bacteria</taxon>
        <taxon>Bacillati</taxon>
        <taxon>Bacillota</taxon>
        <taxon>Clostridia</taxon>
        <taxon>Eubacteriales</taxon>
        <taxon>Clostridiaceae</taxon>
        <taxon>Clostridium</taxon>
    </lineage>
</organism>
<accession>A0A2T0BJL6</accession>
<dbReference type="EMBL" id="PVXQ01000003">
    <property type="protein sequence ID" value="PRR84088.1"/>
    <property type="molecule type" value="Genomic_DNA"/>
</dbReference>
<dbReference type="InterPro" id="IPR052977">
    <property type="entry name" value="Polyferredoxin-like_ET"/>
</dbReference>
<dbReference type="InterPro" id="IPR007525">
    <property type="entry name" value="FrhB_FdhB_C"/>
</dbReference>
<dbReference type="RefSeq" id="WP_106058428.1">
    <property type="nucleotide sequence ID" value="NZ_PVXQ01000003.1"/>
</dbReference>
<evidence type="ECO:0000313" key="5">
    <source>
        <dbReference type="EMBL" id="PRR84088.1"/>
    </source>
</evidence>
<evidence type="ECO:0000256" key="1">
    <source>
        <dbReference type="ARBA" id="ARBA00022723"/>
    </source>
</evidence>
<dbReference type="InterPro" id="IPR017896">
    <property type="entry name" value="4Fe4S_Fe-S-bd"/>
</dbReference>
<dbReference type="InterPro" id="IPR017900">
    <property type="entry name" value="4Fe4S_Fe_S_CS"/>
</dbReference>
<name>A0A2T0BJL6_9CLOT</name>
<dbReference type="GO" id="GO:0051536">
    <property type="term" value="F:iron-sulfur cluster binding"/>
    <property type="evidence" value="ECO:0007669"/>
    <property type="project" value="UniProtKB-KW"/>
</dbReference>
<dbReference type="PROSITE" id="PS51379">
    <property type="entry name" value="4FE4S_FER_2"/>
    <property type="match status" value="2"/>
</dbReference>
<dbReference type="OrthoDB" id="430408at2"/>
<proteinExistence type="predicted"/>
<keyword evidence="1" id="KW-0479">Metal-binding</keyword>
<feature type="domain" description="4Fe-4S ferredoxin-type" evidence="4">
    <location>
        <begin position="1"/>
        <end position="30"/>
    </location>
</feature>
<dbReference type="Gene3D" id="3.30.70.20">
    <property type="match status" value="1"/>
</dbReference>
<dbReference type="GO" id="GO:0046872">
    <property type="term" value="F:metal ion binding"/>
    <property type="evidence" value="ECO:0007669"/>
    <property type="project" value="UniProtKB-KW"/>
</dbReference>
<keyword evidence="6" id="KW-1185">Reference proteome</keyword>
<keyword evidence="3" id="KW-0411">Iron-sulfur</keyword>
<evidence type="ECO:0000256" key="3">
    <source>
        <dbReference type="ARBA" id="ARBA00023014"/>
    </source>
</evidence>
<feature type="domain" description="4Fe-4S ferredoxin-type" evidence="4">
    <location>
        <begin position="35"/>
        <end position="65"/>
    </location>
</feature>
<protein>
    <submittedName>
        <fullName evidence="5">Ferredoxin</fullName>
    </submittedName>
</protein>
<dbReference type="PROSITE" id="PS00198">
    <property type="entry name" value="4FE4S_FER_1"/>
    <property type="match status" value="1"/>
</dbReference>
<dbReference type="AlphaFoldDB" id="A0A2T0BJL6"/>
<sequence>MRIDSNNIKCFGCSACSQKCPKKCIEMVLNSEGFLYPIIDESECIDCGMCQSVCPIDKGYDSSRSKCYAAYSKDNSLIENSSSGGLFKELAETVLQKEGMVYGAAFDNQLCLKHFSVENRDEIQRFIGSKYVQSDINETYISVKKNLKYGRDVLFCGTPCQIHGLKLFLKKDYDNLVLVDLVCHGVPSPKIFKDYINNIEKKKHIKIMDFKFRKKNKFGECYGFEYSGKKKNKIISNCSMGAFTPYGVGFFQGLCMRKSCYQCPYSSIKRSSDITLGDYWGIKKIHSQFANICGTSLILVNTVKGEKAISEIKSKINFIVSDINRAKKFNHNLQKATIEPLQRKEFFQDYSKYGYVHVENKYLKSFKIQLWHFRSWLGQIIRSILGK</sequence>
<evidence type="ECO:0000259" key="4">
    <source>
        <dbReference type="PROSITE" id="PS51379"/>
    </source>
</evidence>
<dbReference type="Pfam" id="PF04432">
    <property type="entry name" value="FrhB_FdhB_C"/>
    <property type="match status" value="1"/>
</dbReference>
<keyword evidence="2" id="KW-0408">Iron</keyword>
<dbReference type="PANTHER" id="PTHR43193">
    <property type="match status" value="1"/>
</dbReference>